<accession>A0ACA9KZI8</accession>
<organism evidence="1 2">
    <name type="scientific">Scutellospora calospora</name>
    <dbReference type="NCBI Taxonomy" id="85575"/>
    <lineage>
        <taxon>Eukaryota</taxon>
        <taxon>Fungi</taxon>
        <taxon>Fungi incertae sedis</taxon>
        <taxon>Mucoromycota</taxon>
        <taxon>Glomeromycotina</taxon>
        <taxon>Glomeromycetes</taxon>
        <taxon>Diversisporales</taxon>
        <taxon>Gigasporaceae</taxon>
        <taxon>Scutellospora</taxon>
    </lineage>
</organism>
<keyword evidence="2" id="KW-1185">Reference proteome</keyword>
<dbReference type="Proteomes" id="UP000789860">
    <property type="component" value="Unassembled WGS sequence"/>
</dbReference>
<proteinExistence type="predicted"/>
<name>A0ACA9KZI8_9GLOM</name>
<sequence>MDNIICDIVPSIHSENKLVIKGHLIVKDRFLIKFDRGQHNLKKVSGHNHATQVAQADIIRAISNIKEQVHQTYDKPAQIIQNTTSTLQQTIQQIHYSDFLAESQFIDDLVILDNLKKTLDRIDFLVKDSV</sequence>
<feature type="non-terminal residue" evidence="1">
    <location>
        <position position="130"/>
    </location>
</feature>
<gene>
    <name evidence="1" type="ORF">SCALOS_LOCUS3299</name>
</gene>
<protein>
    <submittedName>
        <fullName evidence="1">6325_t:CDS:1</fullName>
    </submittedName>
</protein>
<comment type="caution">
    <text evidence="1">The sequence shown here is derived from an EMBL/GenBank/DDBJ whole genome shotgun (WGS) entry which is preliminary data.</text>
</comment>
<reference evidence="1" key="1">
    <citation type="submission" date="2021-06" db="EMBL/GenBank/DDBJ databases">
        <authorList>
            <person name="Kallberg Y."/>
            <person name="Tangrot J."/>
            <person name="Rosling A."/>
        </authorList>
    </citation>
    <scope>NUCLEOTIDE SEQUENCE</scope>
    <source>
        <strain evidence="1">AU212A</strain>
    </source>
</reference>
<dbReference type="EMBL" id="CAJVPM010003521">
    <property type="protein sequence ID" value="CAG8502373.1"/>
    <property type="molecule type" value="Genomic_DNA"/>
</dbReference>
<evidence type="ECO:0000313" key="1">
    <source>
        <dbReference type="EMBL" id="CAG8502373.1"/>
    </source>
</evidence>
<evidence type="ECO:0000313" key="2">
    <source>
        <dbReference type="Proteomes" id="UP000789860"/>
    </source>
</evidence>